<feature type="repeat" description="WD" evidence="1">
    <location>
        <begin position="158"/>
        <end position="199"/>
    </location>
</feature>
<dbReference type="InterPro" id="IPR052060">
    <property type="entry name" value="Bromo_WD_repeat"/>
</dbReference>
<dbReference type="GO" id="GO:0005634">
    <property type="term" value="C:nucleus"/>
    <property type="evidence" value="ECO:0000318"/>
    <property type="project" value="GO_Central"/>
</dbReference>
<sequence length="856" mass="97601">MNERLQEINFLVAKYLMSNFPDIGSQFISKCEKNELFPNRIFDTSQKFETLNTSTLSDISNDHLIKLIELSMPSSENNSFIFKKNPSSQIPISDQLLLGNMQPLTIPEKNSSSIEICAHFETISQILFDKTQQLLITGSSDSFIKIWHLPELHLVTTLSSHDNNITHIALNPQNSLLFSTGTDKTLCVFSMTDGAFRQRINLKANILDLCVSPNGNYLAASFDDGLTRVWRILQEKNKIDPNVEFNIHGSNITTKIVSVQFFNDDILMMTSELSEVISISLSKKKYFSKHCNEEGTVEAVYASNGDILASLPKKKNLILISSKYRTFDYVLLPVYKEKLKVRGFAYNADESFIFAVSHSKFIIFRREDFSVFSQCVIFEDEFLTCLAPHPKEPMIAFVGTNFGNAAVLDLNSYKKVQLFSMKSNSKVALAKWSDDGNHLAFCDDLGNLILYGIECEKVVLREQFMGKELNLNSNDSKVFDGTGNPVEPQPPSFKLQNMKLNLSIKPGNTISNAEIDISDWIDFNSNDKIWYCSKTEALRIPVVNTSPQKPEKKYNIFLNNDSSENDNGNTESDEEVTSLPQWTYQTKQEQHFYIPQVGEEIVYFRQGHQFASRLFNDAQLRKPYEYKPSMPRTAFGQIIAAKFAITHFILTIAFHNMSNLVCDIPFHLPDSVPFIVPLWIYKESLNFISKLRVGSTVFIPYLEDDGLKHYEAMIEEFAPDISNNPFESITVGFVEGGDQAKVSPWEIELDDLKPPETIISKIQENLLETVDKLIEMYPVYHKVRYSNIDDILLLASQQPMDLSLFRDRIENKWYYTIEELTKEAGLFGQNAGLIGIPEDIGNQITRMIRTEISRKI</sequence>
<dbReference type="RefSeq" id="XP_001315378.1">
    <property type="nucleotide sequence ID" value="XM_001315343.1"/>
</dbReference>
<dbReference type="SUPFAM" id="SSF50978">
    <property type="entry name" value="WD40 repeat-like"/>
    <property type="match status" value="1"/>
</dbReference>
<dbReference type="OrthoDB" id="10265743at2759"/>
<evidence type="ECO:0000256" key="1">
    <source>
        <dbReference type="PROSITE-ProRule" id="PRU00221"/>
    </source>
</evidence>
<dbReference type="GO" id="GO:0008360">
    <property type="term" value="P:regulation of cell shape"/>
    <property type="evidence" value="ECO:0000318"/>
    <property type="project" value="GO_Central"/>
</dbReference>
<dbReference type="PANTHER" id="PTHR16266">
    <property type="entry name" value="WD REPEAT DOMAIN 9"/>
    <property type="match status" value="1"/>
</dbReference>
<name>A2EW07_TRIV3</name>
<dbReference type="GO" id="GO:0006357">
    <property type="term" value="P:regulation of transcription by RNA polymerase II"/>
    <property type="evidence" value="ECO:0000318"/>
    <property type="project" value="GO_Central"/>
</dbReference>
<dbReference type="EMBL" id="DS113513">
    <property type="protein sequence ID" value="EAY03155.1"/>
    <property type="molecule type" value="Genomic_DNA"/>
</dbReference>
<dbReference type="VEuPathDB" id="TrichDB:TVAG_345290"/>
<accession>A2EW07</accession>
<dbReference type="VEuPathDB" id="TrichDB:TVAGG3_0120490"/>
<dbReference type="PANTHER" id="PTHR16266:SF17">
    <property type="entry name" value="BRWD3"/>
    <property type="match status" value="1"/>
</dbReference>
<dbReference type="Pfam" id="PF00400">
    <property type="entry name" value="WD40"/>
    <property type="match status" value="3"/>
</dbReference>
<reference evidence="2" key="2">
    <citation type="journal article" date="2007" name="Science">
        <title>Draft genome sequence of the sexually transmitted pathogen Trichomonas vaginalis.</title>
        <authorList>
            <person name="Carlton J.M."/>
            <person name="Hirt R.P."/>
            <person name="Silva J.C."/>
            <person name="Delcher A.L."/>
            <person name="Schatz M."/>
            <person name="Zhao Q."/>
            <person name="Wortman J.R."/>
            <person name="Bidwell S.L."/>
            <person name="Alsmark U.C.M."/>
            <person name="Besteiro S."/>
            <person name="Sicheritz-Ponten T."/>
            <person name="Noel C.J."/>
            <person name="Dacks J.B."/>
            <person name="Foster P.G."/>
            <person name="Simillion C."/>
            <person name="Van de Peer Y."/>
            <person name="Miranda-Saavedra D."/>
            <person name="Barton G.J."/>
            <person name="Westrop G.D."/>
            <person name="Mueller S."/>
            <person name="Dessi D."/>
            <person name="Fiori P.L."/>
            <person name="Ren Q."/>
            <person name="Paulsen I."/>
            <person name="Zhang H."/>
            <person name="Bastida-Corcuera F.D."/>
            <person name="Simoes-Barbosa A."/>
            <person name="Brown M.T."/>
            <person name="Hayes R.D."/>
            <person name="Mukherjee M."/>
            <person name="Okumura C.Y."/>
            <person name="Schneider R."/>
            <person name="Smith A.J."/>
            <person name="Vanacova S."/>
            <person name="Villalvazo M."/>
            <person name="Haas B.J."/>
            <person name="Pertea M."/>
            <person name="Feldblyum T.V."/>
            <person name="Utterback T.R."/>
            <person name="Shu C.L."/>
            <person name="Osoegawa K."/>
            <person name="de Jong P.J."/>
            <person name="Hrdy I."/>
            <person name="Horvathova L."/>
            <person name="Zubacova Z."/>
            <person name="Dolezal P."/>
            <person name="Malik S.B."/>
            <person name="Logsdon J.M. Jr."/>
            <person name="Henze K."/>
            <person name="Gupta A."/>
            <person name="Wang C.C."/>
            <person name="Dunne R.L."/>
            <person name="Upcroft J.A."/>
            <person name="Upcroft P."/>
            <person name="White O."/>
            <person name="Salzberg S.L."/>
            <person name="Tang P."/>
            <person name="Chiu C.-H."/>
            <person name="Lee Y.-S."/>
            <person name="Embley T.M."/>
            <person name="Coombs G.H."/>
            <person name="Mottram J.C."/>
            <person name="Tachezy J."/>
            <person name="Fraser-Liggett C.M."/>
            <person name="Johnson P.J."/>
        </authorList>
    </citation>
    <scope>NUCLEOTIDE SEQUENCE [LARGE SCALE GENOMIC DNA]</scope>
    <source>
        <strain evidence="2">G3</strain>
    </source>
</reference>
<keyword evidence="1" id="KW-0853">WD repeat</keyword>
<dbReference type="SMR" id="A2EW07"/>
<dbReference type="KEGG" id="tva:4760997"/>
<dbReference type="AlphaFoldDB" id="A2EW07"/>
<dbReference type="PROSITE" id="PS50082">
    <property type="entry name" value="WD_REPEATS_2"/>
    <property type="match status" value="2"/>
</dbReference>
<dbReference type="InterPro" id="IPR015943">
    <property type="entry name" value="WD40/YVTN_repeat-like_dom_sf"/>
</dbReference>
<dbReference type="Gene3D" id="2.130.10.10">
    <property type="entry name" value="YVTN repeat-like/Quinoprotein amine dehydrogenase"/>
    <property type="match status" value="2"/>
</dbReference>
<dbReference type="InterPro" id="IPR036322">
    <property type="entry name" value="WD40_repeat_dom_sf"/>
</dbReference>
<evidence type="ECO:0000313" key="3">
    <source>
        <dbReference type="Proteomes" id="UP000001542"/>
    </source>
</evidence>
<dbReference type="STRING" id="5722.A2EW07"/>
<organism evidence="2 3">
    <name type="scientific">Trichomonas vaginalis (strain ATCC PRA-98 / G3)</name>
    <dbReference type="NCBI Taxonomy" id="412133"/>
    <lineage>
        <taxon>Eukaryota</taxon>
        <taxon>Metamonada</taxon>
        <taxon>Parabasalia</taxon>
        <taxon>Trichomonadida</taxon>
        <taxon>Trichomonadidae</taxon>
        <taxon>Trichomonas</taxon>
    </lineage>
</organism>
<dbReference type="SMART" id="SM00320">
    <property type="entry name" value="WD40"/>
    <property type="match status" value="4"/>
</dbReference>
<dbReference type="PROSITE" id="PS50294">
    <property type="entry name" value="WD_REPEATS_REGION"/>
    <property type="match status" value="1"/>
</dbReference>
<keyword evidence="3" id="KW-1185">Reference proteome</keyword>
<proteinExistence type="predicted"/>
<feature type="repeat" description="WD" evidence="1">
    <location>
        <begin position="116"/>
        <end position="157"/>
    </location>
</feature>
<dbReference type="InParanoid" id="A2EW07"/>
<dbReference type="Proteomes" id="UP000001542">
    <property type="component" value="Unassembled WGS sequence"/>
</dbReference>
<dbReference type="eggNOG" id="KOG0644">
    <property type="taxonomic scope" value="Eukaryota"/>
</dbReference>
<dbReference type="GO" id="GO:0007010">
    <property type="term" value="P:cytoskeleton organization"/>
    <property type="evidence" value="ECO:0000318"/>
    <property type="project" value="GO_Central"/>
</dbReference>
<gene>
    <name evidence="2" type="ORF">TVAG_345290</name>
</gene>
<reference evidence="2" key="1">
    <citation type="submission" date="2006-10" db="EMBL/GenBank/DDBJ databases">
        <authorList>
            <person name="Amadeo P."/>
            <person name="Zhao Q."/>
            <person name="Wortman J."/>
            <person name="Fraser-Liggett C."/>
            <person name="Carlton J."/>
        </authorList>
    </citation>
    <scope>NUCLEOTIDE SEQUENCE</scope>
    <source>
        <strain evidence="2">G3</strain>
    </source>
</reference>
<dbReference type="InterPro" id="IPR001680">
    <property type="entry name" value="WD40_rpt"/>
</dbReference>
<evidence type="ECO:0000313" key="2">
    <source>
        <dbReference type="EMBL" id="EAY03155.1"/>
    </source>
</evidence>
<protein>
    <submittedName>
        <fullName evidence="2">Uncharacterized protein</fullName>
    </submittedName>
</protein>